<keyword evidence="2 4" id="KW-0378">Hydrolase</keyword>
<sequence>MLSGHTTVAEVLADLPRVALVAHVWYVEHKVYPFHWVLADATGATAYIEPTTRQLTATANPIQVMTNTPTLAAHYDNLAKVLQVPDTKQSTLSKAAEDWLNASMPLPEGPIPTNRFVRTAINRLGHPQPVTGTDAENAAFDYLKQVVTPRQENGQQKPNHNFTHYISFMNVSALTYTHVPIETMRSQSFSVVDLT</sequence>
<dbReference type="Proteomes" id="UP000051845">
    <property type="component" value="Unassembled WGS sequence"/>
</dbReference>
<dbReference type="Gene3D" id="3.60.60.10">
    <property type="entry name" value="Penicillin V Acylase, Chain A"/>
    <property type="match status" value="1"/>
</dbReference>
<dbReference type="InterPro" id="IPR052193">
    <property type="entry name" value="Peptidase_C59"/>
</dbReference>
<evidence type="ECO:0000256" key="2">
    <source>
        <dbReference type="ARBA" id="ARBA00022801"/>
    </source>
</evidence>
<dbReference type="InterPro" id="IPR029055">
    <property type="entry name" value="Ntn_hydrolases_N"/>
</dbReference>
<evidence type="ECO:0000256" key="1">
    <source>
        <dbReference type="ARBA" id="ARBA00006625"/>
    </source>
</evidence>
<proteinExistence type="inferred from homology"/>
<dbReference type="AlphaFoldDB" id="A0A0R2BIX7"/>
<dbReference type="PATRIC" id="fig|1423733.4.peg.3105"/>
<comment type="caution">
    <text evidence="4">The sequence shown here is derived from an EMBL/GenBank/DDBJ whole genome shotgun (WGS) entry which is preliminary data.</text>
</comment>
<gene>
    <name evidence="4" type="ORF">FC82_GL002982</name>
</gene>
<organism evidence="4 5">
    <name type="scientific">Secundilactobacillus collinoides DSM 20515 = JCM 1123</name>
    <dbReference type="NCBI Taxonomy" id="1423733"/>
    <lineage>
        <taxon>Bacteria</taxon>
        <taxon>Bacillati</taxon>
        <taxon>Bacillota</taxon>
        <taxon>Bacilli</taxon>
        <taxon>Lactobacillales</taxon>
        <taxon>Lactobacillaceae</taxon>
        <taxon>Secundilactobacillus</taxon>
    </lineage>
</organism>
<dbReference type="EMBL" id="AYYR01000009">
    <property type="protein sequence ID" value="KRM77620.1"/>
    <property type="molecule type" value="Genomic_DNA"/>
</dbReference>
<accession>A0A0R2BIX7</accession>
<dbReference type="Pfam" id="PF02275">
    <property type="entry name" value="CBAH"/>
    <property type="match status" value="1"/>
</dbReference>
<dbReference type="SUPFAM" id="SSF56235">
    <property type="entry name" value="N-terminal nucleophile aminohydrolases (Ntn hydrolases)"/>
    <property type="match status" value="1"/>
</dbReference>
<protein>
    <submittedName>
        <fullName evidence="4">Choloylglycine hydrolase</fullName>
    </submittedName>
</protein>
<feature type="domain" description="Choloylglycine hydrolase/NAAA C-terminal" evidence="3">
    <location>
        <begin position="2"/>
        <end position="176"/>
    </location>
</feature>
<dbReference type="InterPro" id="IPR029132">
    <property type="entry name" value="CBAH/NAAA_C"/>
</dbReference>
<evidence type="ECO:0000259" key="3">
    <source>
        <dbReference type="Pfam" id="PF02275"/>
    </source>
</evidence>
<dbReference type="PANTHER" id="PTHR35527">
    <property type="entry name" value="CHOLOYLGLYCINE HYDROLASE"/>
    <property type="match status" value="1"/>
</dbReference>
<name>A0A0R2BIX7_SECCO</name>
<reference evidence="4 5" key="1">
    <citation type="journal article" date="2015" name="Genome Announc.">
        <title>Expanding the biotechnology potential of lactobacilli through comparative genomics of 213 strains and associated genera.</title>
        <authorList>
            <person name="Sun Z."/>
            <person name="Harris H.M."/>
            <person name="McCann A."/>
            <person name="Guo C."/>
            <person name="Argimon S."/>
            <person name="Zhang W."/>
            <person name="Yang X."/>
            <person name="Jeffery I.B."/>
            <person name="Cooney J.C."/>
            <person name="Kagawa T.F."/>
            <person name="Liu W."/>
            <person name="Song Y."/>
            <person name="Salvetti E."/>
            <person name="Wrobel A."/>
            <person name="Rasinkangas P."/>
            <person name="Parkhill J."/>
            <person name="Rea M.C."/>
            <person name="O'Sullivan O."/>
            <person name="Ritari J."/>
            <person name="Douillard F.P."/>
            <person name="Paul Ross R."/>
            <person name="Yang R."/>
            <person name="Briner A.E."/>
            <person name="Felis G.E."/>
            <person name="de Vos W.M."/>
            <person name="Barrangou R."/>
            <person name="Klaenhammer T.R."/>
            <person name="Caufield P.W."/>
            <person name="Cui Y."/>
            <person name="Zhang H."/>
            <person name="O'Toole P.W."/>
        </authorList>
    </citation>
    <scope>NUCLEOTIDE SEQUENCE [LARGE SCALE GENOMIC DNA]</scope>
    <source>
        <strain evidence="4 5">DSM 20515</strain>
    </source>
</reference>
<evidence type="ECO:0000313" key="4">
    <source>
        <dbReference type="EMBL" id="KRM77620.1"/>
    </source>
</evidence>
<dbReference type="GO" id="GO:0016787">
    <property type="term" value="F:hydrolase activity"/>
    <property type="evidence" value="ECO:0007669"/>
    <property type="project" value="UniProtKB-KW"/>
</dbReference>
<comment type="similarity">
    <text evidence="1">Belongs to the peptidase C59 family.</text>
</comment>
<evidence type="ECO:0000313" key="5">
    <source>
        <dbReference type="Proteomes" id="UP000051845"/>
    </source>
</evidence>
<dbReference type="PANTHER" id="PTHR35527:SF2">
    <property type="entry name" value="HYDROLASE"/>
    <property type="match status" value="1"/>
</dbReference>